<dbReference type="InterPro" id="IPR002173">
    <property type="entry name" value="Carboh/pur_kinase_PfkB_CS"/>
</dbReference>
<keyword evidence="3 8" id="KW-0547">Nucleotide-binding</keyword>
<name>A0A128EW01_9GAMM</name>
<evidence type="ECO:0000256" key="6">
    <source>
        <dbReference type="ARBA" id="ARBA00047745"/>
    </source>
</evidence>
<dbReference type="GO" id="GO:0016052">
    <property type="term" value="P:carbohydrate catabolic process"/>
    <property type="evidence" value="ECO:0007669"/>
    <property type="project" value="UniProtKB-ARBA"/>
</dbReference>
<dbReference type="InterPro" id="IPR002139">
    <property type="entry name" value="Ribo/fructo_kinase"/>
</dbReference>
<dbReference type="GO" id="GO:0044281">
    <property type="term" value="P:small molecule metabolic process"/>
    <property type="evidence" value="ECO:0007669"/>
    <property type="project" value="UniProtKB-ARBA"/>
</dbReference>
<dbReference type="AlphaFoldDB" id="A0A128EW01"/>
<evidence type="ECO:0000256" key="1">
    <source>
        <dbReference type="ARBA" id="ARBA00010688"/>
    </source>
</evidence>
<dbReference type="PANTHER" id="PTHR46566">
    <property type="entry name" value="1-PHOSPHOFRUCTOKINASE-RELATED"/>
    <property type="match status" value="1"/>
</dbReference>
<dbReference type="InterPro" id="IPR011611">
    <property type="entry name" value="PfkB_dom"/>
</dbReference>
<evidence type="ECO:0000256" key="3">
    <source>
        <dbReference type="ARBA" id="ARBA00022741"/>
    </source>
</evidence>
<evidence type="ECO:0000256" key="4">
    <source>
        <dbReference type="ARBA" id="ARBA00022777"/>
    </source>
</evidence>
<dbReference type="NCBIfam" id="TIGR03828">
    <property type="entry name" value="pfkB"/>
    <property type="match status" value="1"/>
</dbReference>
<dbReference type="InterPro" id="IPR022463">
    <property type="entry name" value="1-PFruKinase"/>
</dbReference>
<feature type="domain" description="Carbohydrate kinase PfkB" evidence="9">
    <location>
        <begin position="26"/>
        <end position="292"/>
    </location>
</feature>
<keyword evidence="11" id="KW-1185">Reference proteome</keyword>
<dbReference type="GO" id="GO:0008662">
    <property type="term" value="F:1-phosphofructokinase activity"/>
    <property type="evidence" value="ECO:0007669"/>
    <property type="project" value="UniProtKB-UniRule"/>
</dbReference>
<dbReference type="GO" id="GO:0005829">
    <property type="term" value="C:cytosol"/>
    <property type="evidence" value="ECO:0007669"/>
    <property type="project" value="TreeGrafter"/>
</dbReference>
<dbReference type="PRINTS" id="PR00990">
    <property type="entry name" value="RIBOKINASE"/>
</dbReference>
<evidence type="ECO:0000256" key="2">
    <source>
        <dbReference type="ARBA" id="ARBA00022679"/>
    </source>
</evidence>
<evidence type="ECO:0000313" key="10">
    <source>
        <dbReference type="EMBL" id="CZF78737.1"/>
    </source>
</evidence>
<dbReference type="SUPFAM" id="SSF53613">
    <property type="entry name" value="Ribokinase-like"/>
    <property type="match status" value="1"/>
</dbReference>
<dbReference type="NCBIfam" id="TIGR03168">
    <property type="entry name" value="1-PFK"/>
    <property type="match status" value="1"/>
</dbReference>
<dbReference type="PROSITE" id="PS00583">
    <property type="entry name" value="PFKB_KINASES_1"/>
    <property type="match status" value="1"/>
</dbReference>
<keyword evidence="5 8" id="KW-0067">ATP-binding</keyword>
<dbReference type="Pfam" id="PF00294">
    <property type="entry name" value="PfkB"/>
    <property type="match status" value="1"/>
</dbReference>
<dbReference type="FunFam" id="3.40.1190.20:FF:000001">
    <property type="entry name" value="Phosphofructokinase"/>
    <property type="match status" value="1"/>
</dbReference>
<keyword evidence="2 7" id="KW-0808">Transferase</keyword>
<reference evidence="11" key="1">
    <citation type="submission" date="2016-02" db="EMBL/GenBank/DDBJ databases">
        <authorList>
            <person name="Rodrigo-Torres Lidia"/>
            <person name="Arahal R.David."/>
        </authorList>
    </citation>
    <scope>NUCLEOTIDE SEQUENCE [LARGE SCALE GENOMIC DNA]</scope>
    <source>
        <strain evidence="11">CECT 9029</strain>
    </source>
</reference>
<dbReference type="CDD" id="cd01164">
    <property type="entry name" value="FruK_PfkB_like"/>
    <property type="match status" value="1"/>
</dbReference>
<dbReference type="OrthoDB" id="9801219at2"/>
<comment type="function">
    <text evidence="8">Catalyzes the ATP-dependent phosphorylation of fructose-l-phosphate to fructose-l,6-bisphosphate.</text>
</comment>
<dbReference type="STRING" id="1796497.GCE9029_01025"/>
<dbReference type="Gene3D" id="3.40.1190.20">
    <property type="match status" value="1"/>
</dbReference>
<evidence type="ECO:0000313" key="11">
    <source>
        <dbReference type="Proteomes" id="UP000071641"/>
    </source>
</evidence>
<proteinExistence type="inferred from homology"/>
<evidence type="ECO:0000256" key="5">
    <source>
        <dbReference type="ARBA" id="ARBA00022840"/>
    </source>
</evidence>
<comment type="similarity">
    <text evidence="1 7 8">Belongs to the carbohydrate kinase PfkB family.</text>
</comment>
<organism evidence="10 11">
    <name type="scientific">Grimontia celer</name>
    <dbReference type="NCBI Taxonomy" id="1796497"/>
    <lineage>
        <taxon>Bacteria</taxon>
        <taxon>Pseudomonadati</taxon>
        <taxon>Pseudomonadota</taxon>
        <taxon>Gammaproteobacteria</taxon>
        <taxon>Vibrionales</taxon>
        <taxon>Vibrionaceae</taxon>
        <taxon>Grimontia</taxon>
    </lineage>
</organism>
<keyword evidence="4 8" id="KW-0418">Kinase</keyword>
<evidence type="ECO:0000256" key="8">
    <source>
        <dbReference type="RuleBase" id="RU369061"/>
    </source>
</evidence>
<dbReference type="RefSeq" id="WP_062661373.1">
    <property type="nucleotide sequence ID" value="NZ_FIZX01000001.1"/>
</dbReference>
<protein>
    <recommendedName>
        <fullName evidence="7">Phosphofructokinase</fullName>
    </recommendedName>
</protein>
<evidence type="ECO:0000259" key="9">
    <source>
        <dbReference type="Pfam" id="PF00294"/>
    </source>
</evidence>
<dbReference type="EMBL" id="FIZX01000001">
    <property type="protein sequence ID" value="CZF78737.1"/>
    <property type="molecule type" value="Genomic_DNA"/>
</dbReference>
<dbReference type="Proteomes" id="UP000071641">
    <property type="component" value="Unassembled WGS sequence"/>
</dbReference>
<gene>
    <name evidence="10" type="primary">lacC</name>
    <name evidence="10" type="ORF">GCE9029_01025</name>
</gene>
<dbReference type="InterPro" id="IPR029056">
    <property type="entry name" value="Ribokinase-like"/>
</dbReference>
<dbReference type="PIRSF" id="PIRSF000535">
    <property type="entry name" value="1PFK/6PFK/LacC"/>
    <property type="match status" value="1"/>
</dbReference>
<sequence>MTNFRVVTVTLNPALDMTGGMTELKAGTVNLIQSSNLNPGGKGINVAKVLAELGAEVTVTGFLGDENQDPFAHLFEQKGIHDAFIRVVGASRINVKLVEESGRVTDLNFPGVAVSEEDVQQLERSLKTLAETHDVFVIAGSLPSGISPEKLASWISTLREQGKKVFFDSSNAALAAGLKAAPWLVKPNDEELSQWAGEHLSNESELLEAGKTLSQTGIDNVVISRGSEGVLWLKDGVWFASQPPKIKVVSTVGAGDTLVAGMCWAELNQWDRETSLRFATALSALAVTQVNVGVEDIAQLEALQHQVNVKQIKDR</sequence>
<dbReference type="InterPro" id="IPR017583">
    <property type="entry name" value="Tagatose/fructose_Pkinase"/>
</dbReference>
<accession>A0A128EW01</accession>
<dbReference type="GO" id="GO:0005524">
    <property type="term" value="F:ATP binding"/>
    <property type="evidence" value="ECO:0007669"/>
    <property type="project" value="UniProtKB-UniRule"/>
</dbReference>
<dbReference type="PANTHER" id="PTHR46566:SF5">
    <property type="entry name" value="1-PHOSPHOFRUCTOKINASE"/>
    <property type="match status" value="1"/>
</dbReference>
<comment type="catalytic activity">
    <reaction evidence="6 8">
        <text>beta-D-fructose 1-phosphate + ATP = beta-D-fructose 1,6-bisphosphate + ADP + H(+)</text>
        <dbReference type="Rhea" id="RHEA:14213"/>
        <dbReference type="ChEBI" id="CHEBI:15378"/>
        <dbReference type="ChEBI" id="CHEBI:30616"/>
        <dbReference type="ChEBI" id="CHEBI:32966"/>
        <dbReference type="ChEBI" id="CHEBI:138881"/>
        <dbReference type="ChEBI" id="CHEBI:456216"/>
        <dbReference type="EC" id="2.7.1.56"/>
    </reaction>
</comment>
<evidence type="ECO:0000256" key="7">
    <source>
        <dbReference type="PIRNR" id="PIRNR000535"/>
    </source>
</evidence>